<dbReference type="AlphaFoldDB" id="A0A0D2P4A7"/>
<reference evidence="2" key="1">
    <citation type="submission" date="2014-04" db="EMBL/GenBank/DDBJ databases">
        <title>Evolutionary Origins and Diversification of the Mycorrhizal Mutualists.</title>
        <authorList>
            <consortium name="DOE Joint Genome Institute"/>
            <consortium name="Mycorrhizal Genomics Consortium"/>
            <person name="Kohler A."/>
            <person name="Kuo A."/>
            <person name="Nagy L.G."/>
            <person name="Floudas D."/>
            <person name="Copeland A."/>
            <person name="Barry K.W."/>
            <person name="Cichocki N."/>
            <person name="Veneault-Fourrey C."/>
            <person name="LaButti K."/>
            <person name="Lindquist E.A."/>
            <person name="Lipzen A."/>
            <person name="Lundell T."/>
            <person name="Morin E."/>
            <person name="Murat C."/>
            <person name="Riley R."/>
            <person name="Ohm R."/>
            <person name="Sun H."/>
            <person name="Tunlid A."/>
            <person name="Henrissat B."/>
            <person name="Grigoriev I.V."/>
            <person name="Hibbett D.S."/>
            <person name="Martin F."/>
        </authorList>
    </citation>
    <scope>NUCLEOTIDE SEQUENCE [LARGE SCALE GENOMIC DNA]</scope>
    <source>
        <strain evidence="2">FD-334 SS-4</strain>
    </source>
</reference>
<sequence length="235" mass="25503">MSCDARTGAVIHFRALSTSNDGARTGCSCGLFLIPCRTSNFYKVATSAPTCAGAVPPCSPLPAPNKTATAPPQTSQLARTLLYNAAPAACLLQHLAPPLRRRTSVHGWARAYPHFPALFLTFQPFRHRRPPYRSVQYRHPDACTNSKTYAGVGTFRSVSPEPRTAATAPAQVVPFAASLPLRYPASLFHPPCRPLLPLLDPSILPQRLRHSPIAPDTAPARAVILVQTWPPHLQH</sequence>
<keyword evidence="2" id="KW-1185">Reference proteome</keyword>
<evidence type="ECO:0000313" key="2">
    <source>
        <dbReference type="Proteomes" id="UP000054270"/>
    </source>
</evidence>
<proteinExistence type="predicted"/>
<accession>A0A0D2P4A7</accession>
<gene>
    <name evidence="1" type="ORF">HYPSUDRAFT_64428</name>
</gene>
<evidence type="ECO:0000313" key="1">
    <source>
        <dbReference type="EMBL" id="KJA25699.1"/>
    </source>
</evidence>
<organism evidence="1 2">
    <name type="scientific">Hypholoma sublateritium (strain FD-334 SS-4)</name>
    <dbReference type="NCBI Taxonomy" id="945553"/>
    <lineage>
        <taxon>Eukaryota</taxon>
        <taxon>Fungi</taxon>
        <taxon>Dikarya</taxon>
        <taxon>Basidiomycota</taxon>
        <taxon>Agaricomycotina</taxon>
        <taxon>Agaricomycetes</taxon>
        <taxon>Agaricomycetidae</taxon>
        <taxon>Agaricales</taxon>
        <taxon>Agaricineae</taxon>
        <taxon>Strophariaceae</taxon>
        <taxon>Hypholoma</taxon>
    </lineage>
</organism>
<dbReference type="EMBL" id="KN817530">
    <property type="protein sequence ID" value="KJA25699.1"/>
    <property type="molecule type" value="Genomic_DNA"/>
</dbReference>
<dbReference type="Proteomes" id="UP000054270">
    <property type="component" value="Unassembled WGS sequence"/>
</dbReference>
<name>A0A0D2P4A7_HYPSF</name>
<protein>
    <submittedName>
        <fullName evidence="1">Uncharacterized protein</fullName>
    </submittedName>
</protein>